<accession>A0AAV5WHR3</accession>
<evidence type="ECO:0000313" key="1">
    <source>
        <dbReference type="EMBL" id="GMT31481.1"/>
    </source>
</evidence>
<gene>
    <name evidence="1" type="ORF">PFISCL1PPCAC_22778</name>
</gene>
<protein>
    <submittedName>
        <fullName evidence="1">Uncharacterized protein</fullName>
    </submittedName>
</protein>
<dbReference type="AlphaFoldDB" id="A0AAV5WHR3"/>
<sequence length="164" mass="18322">FSLLKSVIVLPNRGDMTRLIISLLLITAVACQSEEFLRLKKELDDRIAALRPEAREVAERLKLVFEARLPKEEAKKRLNAVMESASDTTKAALRTLKPDHKIDVEVVIDLPTPIDDSEVERLIDHLTVPGLDFITAAAERFNLTDKTLAESRRDQPNLAATLGV</sequence>
<name>A0AAV5WHR3_9BILA</name>
<evidence type="ECO:0000313" key="2">
    <source>
        <dbReference type="Proteomes" id="UP001432322"/>
    </source>
</evidence>
<organism evidence="1 2">
    <name type="scientific">Pristionchus fissidentatus</name>
    <dbReference type="NCBI Taxonomy" id="1538716"/>
    <lineage>
        <taxon>Eukaryota</taxon>
        <taxon>Metazoa</taxon>
        <taxon>Ecdysozoa</taxon>
        <taxon>Nematoda</taxon>
        <taxon>Chromadorea</taxon>
        <taxon>Rhabditida</taxon>
        <taxon>Rhabditina</taxon>
        <taxon>Diplogasteromorpha</taxon>
        <taxon>Diplogasteroidea</taxon>
        <taxon>Neodiplogasteridae</taxon>
        <taxon>Pristionchus</taxon>
    </lineage>
</organism>
<keyword evidence="2" id="KW-1185">Reference proteome</keyword>
<feature type="non-terminal residue" evidence="1">
    <location>
        <position position="1"/>
    </location>
</feature>
<comment type="caution">
    <text evidence="1">The sequence shown here is derived from an EMBL/GenBank/DDBJ whole genome shotgun (WGS) entry which is preliminary data.</text>
</comment>
<reference evidence="1" key="1">
    <citation type="submission" date="2023-10" db="EMBL/GenBank/DDBJ databases">
        <title>Genome assembly of Pristionchus species.</title>
        <authorList>
            <person name="Yoshida K."/>
            <person name="Sommer R.J."/>
        </authorList>
    </citation>
    <scope>NUCLEOTIDE SEQUENCE</scope>
    <source>
        <strain evidence="1">RS5133</strain>
    </source>
</reference>
<proteinExistence type="predicted"/>
<dbReference type="Proteomes" id="UP001432322">
    <property type="component" value="Unassembled WGS sequence"/>
</dbReference>
<dbReference type="EMBL" id="BTSY01000006">
    <property type="protein sequence ID" value="GMT31481.1"/>
    <property type="molecule type" value="Genomic_DNA"/>
</dbReference>
<feature type="non-terminal residue" evidence="1">
    <location>
        <position position="164"/>
    </location>
</feature>